<feature type="region of interest" description="Disordered" evidence="1">
    <location>
        <begin position="103"/>
        <end position="147"/>
    </location>
</feature>
<protein>
    <submittedName>
        <fullName evidence="3">Uncharacterized protein</fullName>
    </submittedName>
</protein>
<keyword evidence="2" id="KW-1133">Transmembrane helix</keyword>
<evidence type="ECO:0000313" key="4">
    <source>
        <dbReference type="Proteomes" id="UP001279553"/>
    </source>
</evidence>
<evidence type="ECO:0000256" key="1">
    <source>
        <dbReference type="SAM" id="MobiDB-lite"/>
    </source>
</evidence>
<gene>
    <name evidence="3" type="ORF">SIL87_15280</name>
</gene>
<reference evidence="3 4" key="1">
    <citation type="submission" date="2023-11" db="EMBL/GenBank/DDBJ databases">
        <title>MicrobeMod: A computational toolkit for identifying prokaryotic methylation and restriction-modification with nanopore sequencing.</title>
        <authorList>
            <person name="Crits-Christoph A."/>
            <person name="Kang S.C."/>
            <person name="Lee H."/>
            <person name="Ostrov N."/>
        </authorList>
    </citation>
    <scope>NUCLEOTIDE SEQUENCE [LARGE SCALE GENOMIC DNA]</scope>
    <source>
        <strain evidence="3 4">DSMZ 700</strain>
    </source>
</reference>
<keyword evidence="2" id="KW-0812">Transmembrane</keyword>
<evidence type="ECO:0000256" key="2">
    <source>
        <dbReference type="SAM" id="Phobius"/>
    </source>
</evidence>
<evidence type="ECO:0000313" key="3">
    <source>
        <dbReference type="EMBL" id="MDX5932118.1"/>
    </source>
</evidence>
<feature type="transmembrane region" description="Helical" evidence="2">
    <location>
        <begin position="74"/>
        <end position="93"/>
    </location>
</feature>
<sequence>MLDTAIGLSLYGIAIFFVAHGIRARRLKRLEADEPVNPMIFAAGEIMRPILQIAAAYAAVKTTFMYYALGGPRIFPLIDFGGLIAMLAAYGIWVQLKLKPISQPGQDNTEPTPAPAPLHPALPPELIPQPVARTPSPAPVRELEPAD</sequence>
<dbReference type="AlphaFoldDB" id="A0AAW9DUX0"/>
<name>A0AAW9DUX0_ACIAO</name>
<feature type="transmembrane region" description="Helical" evidence="2">
    <location>
        <begin position="6"/>
        <end position="22"/>
    </location>
</feature>
<keyword evidence="2" id="KW-0472">Membrane</keyword>
<feature type="compositionally biased region" description="Pro residues" evidence="1">
    <location>
        <begin position="112"/>
        <end position="127"/>
    </location>
</feature>
<dbReference type="RefSeq" id="WP_319614965.1">
    <property type="nucleotide sequence ID" value="NZ_JAWXYB010000018.1"/>
</dbReference>
<comment type="caution">
    <text evidence="3">The sequence shown here is derived from an EMBL/GenBank/DDBJ whole genome shotgun (WGS) entry which is preliminary data.</text>
</comment>
<accession>A0AAW9DUX0</accession>
<organism evidence="3 4">
    <name type="scientific">Acidiphilium acidophilum</name>
    <name type="common">Thiobacillus acidophilus</name>
    <dbReference type="NCBI Taxonomy" id="76588"/>
    <lineage>
        <taxon>Bacteria</taxon>
        <taxon>Pseudomonadati</taxon>
        <taxon>Pseudomonadota</taxon>
        <taxon>Alphaproteobacteria</taxon>
        <taxon>Acetobacterales</taxon>
        <taxon>Acidocellaceae</taxon>
        <taxon>Acidiphilium</taxon>
    </lineage>
</organism>
<dbReference type="Proteomes" id="UP001279553">
    <property type="component" value="Unassembled WGS sequence"/>
</dbReference>
<keyword evidence="4" id="KW-1185">Reference proteome</keyword>
<dbReference type="EMBL" id="JAWXYB010000018">
    <property type="protein sequence ID" value="MDX5932118.1"/>
    <property type="molecule type" value="Genomic_DNA"/>
</dbReference>
<proteinExistence type="predicted"/>